<keyword evidence="7" id="KW-1185">Reference proteome</keyword>
<dbReference type="InterPro" id="IPR029026">
    <property type="entry name" value="tRNA_m1G_MTases_N"/>
</dbReference>
<dbReference type="PANTHER" id="PTHR33603:SF1">
    <property type="entry name" value="RIBOSOMAL RNA LARGE SUBUNIT METHYLTRANSFERASE H"/>
    <property type="match status" value="1"/>
</dbReference>
<keyword evidence="1 5" id="KW-0489">Methyltransferase</keyword>
<keyword evidence="3 5" id="KW-0949">S-adenosyl-L-methionine</keyword>
<accession>A0ABS3NS43</accession>
<dbReference type="RefSeq" id="WP_207992233.1">
    <property type="nucleotide sequence ID" value="NZ_JAGBKM010000025.1"/>
</dbReference>
<dbReference type="PIRSF" id="PIRSF004505">
    <property type="entry name" value="MT_bac"/>
    <property type="match status" value="1"/>
</dbReference>
<dbReference type="Gene3D" id="3.40.1280.10">
    <property type="match status" value="1"/>
</dbReference>
<dbReference type="PANTHER" id="PTHR33603">
    <property type="entry name" value="METHYLTRANSFERASE"/>
    <property type="match status" value="1"/>
</dbReference>
<evidence type="ECO:0000313" key="7">
    <source>
        <dbReference type="Proteomes" id="UP000664554"/>
    </source>
</evidence>
<keyword evidence="5" id="KW-0698">rRNA processing</keyword>
<sequence>MKARLLTVGNKMPNWVQTGFDEYYKRIQPMLSTELVELAAAKRAKNPSDANLAQYRQQEGQALLAAHNTAGRERLWVLDVKGKMLSTEGLADKLADAMQQGDDIALVIGGADGVSQEVLAQADMKWSLSALTLPHPLVRVILMEQLYRAMSINHNHPYHRGN</sequence>
<dbReference type="InterPro" id="IPR029028">
    <property type="entry name" value="Alpha/beta_knot_MTases"/>
</dbReference>
<comment type="function">
    <text evidence="5">Specifically methylates the pseudouridine at position 1915 (m3Psi1915) in 23S rRNA.</text>
</comment>
<comment type="caution">
    <text evidence="6">The sequence shown here is derived from an EMBL/GenBank/DDBJ whole genome shotgun (WGS) entry which is preliminary data.</text>
</comment>
<keyword evidence="2 5" id="KW-0808">Transferase</keyword>
<evidence type="ECO:0000256" key="3">
    <source>
        <dbReference type="ARBA" id="ARBA00022691"/>
    </source>
</evidence>
<gene>
    <name evidence="5 6" type="primary">rlmH</name>
    <name evidence="6" type="ORF">J3492_11695</name>
</gene>
<feature type="binding site" evidence="5">
    <location>
        <begin position="128"/>
        <end position="133"/>
    </location>
    <ligand>
        <name>S-adenosyl-L-methionine</name>
        <dbReference type="ChEBI" id="CHEBI:59789"/>
    </ligand>
</feature>
<dbReference type="EMBL" id="JAGBKM010000025">
    <property type="protein sequence ID" value="MBO1531868.1"/>
    <property type="molecule type" value="Genomic_DNA"/>
</dbReference>
<evidence type="ECO:0000313" key="6">
    <source>
        <dbReference type="EMBL" id="MBO1531868.1"/>
    </source>
</evidence>
<dbReference type="Pfam" id="PF02590">
    <property type="entry name" value="SPOUT_MTase"/>
    <property type="match status" value="1"/>
</dbReference>
<evidence type="ECO:0000256" key="1">
    <source>
        <dbReference type="ARBA" id="ARBA00022603"/>
    </source>
</evidence>
<evidence type="ECO:0000256" key="2">
    <source>
        <dbReference type="ARBA" id="ARBA00022679"/>
    </source>
</evidence>
<feature type="binding site" evidence="5">
    <location>
        <position position="109"/>
    </location>
    <ligand>
        <name>S-adenosyl-L-methionine</name>
        <dbReference type="ChEBI" id="CHEBI:59789"/>
    </ligand>
</feature>
<dbReference type="NCBIfam" id="TIGR00246">
    <property type="entry name" value="tRNA_RlmH_YbeA"/>
    <property type="match status" value="1"/>
</dbReference>
<evidence type="ECO:0000256" key="5">
    <source>
        <dbReference type="HAMAP-Rule" id="MF_00658"/>
    </source>
</evidence>
<proteinExistence type="inferred from homology"/>
<dbReference type="SUPFAM" id="SSF75217">
    <property type="entry name" value="alpha/beta knot"/>
    <property type="match status" value="1"/>
</dbReference>
<reference evidence="6 7" key="1">
    <citation type="submission" date="2021-03" db="EMBL/GenBank/DDBJ databases">
        <authorList>
            <person name="Shang D.-D."/>
            <person name="Du Z.-J."/>
            <person name="Chen G.-J."/>
        </authorList>
    </citation>
    <scope>NUCLEOTIDE SEQUENCE [LARGE SCALE GENOMIC DNA]</scope>
    <source>
        <strain evidence="6 7">F1192</strain>
    </source>
</reference>
<dbReference type="InterPro" id="IPR003742">
    <property type="entry name" value="RlmH-like"/>
</dbReference>
<comment type="similarity">
    <text evidence="4 5">Belongs to the RNA methyltransferase RlmH family.</text>
</comment>
<dbReference type="HAMAP" id="MF_00658">
    <property type="entry name" value="23SrRNA_methyltr_H"/>
    <property type="match status" value="1"/>
</dbReference>
<comment type="subunit">
    <text evidence="5">Homodimer.</text>
</comment>
<feature type="binding site" evidence="5">
    <location>
        <position position="78"/>
    </location>
    <ligand>
        <name>S-adenosyl-L-methionine</name>
        <dbReference type="ChEBI" id="CHEBI:59789"/>
    </ligand>
</feature>
<evidence type="ECO:0000256" key="4">
    <source>
        <dbReference type="ARBA" id="ARBA00038303"/>
    </source>
</evidence>
<dbReference type="EC" id="2.1.1.177" evidence="5"/>
<comment type="catalytic activity">
    <reaction evidence="5">
        <text>pseudouridine(1915) in 23S rRNA + S-adenosyl-L-methionine = N(3)-methylpseudouridine(1915) in 23S rRNA + S-adenosyl-L-homocysteine + H(+)</text>
        <dbReference type="Rhea" id="RHEA:42752"/>
        <dbReference type="Rhea" id="RHEA-COMP:10221"/>
        <dbReference type="Rhea" id="RHEA-COMP:10222"/>
        <dbReference type="ChEBI" id="CHEBI:15378"/>
        <dbReference type="ChEBI" id="CHEBI:57856"/>
        <dbReference type="ChEBI" id="CHEBI:59789"/>
        <dbReference type="ChEBI" id="CHEBI:65314"/>
        <dbReference type="ChEBI" id="CHEBI:74486"/>
        <dbReference type="EC" id="2.1.1.177"/>
    </reaction>
</comment>
<protein>
    <recommendedName>
        <fullName evidence="5">Ribosomal RNA large subunit methyltransferase H</fullName>
        <ecNumber evidence="5">2.1.1.177</ecNumber>
    </recommendedName>
    <alternativeName>
        <fullName evidence="5">23S rRNA (pseudouridine1915-N3)-methyltransferase</fullName>
    </alternativeName>
    <alternativeName>
        <fullName evidence="5">23S rRNA m3Psi1915 methyltransferase</fullName>
    </alternativeName>
    <alternativeName>
        <fullName evidence="5">rRNA (pseudouridine-N3-)-methyltransferase RlmH</fullName>
    </alternativeName>
</protein>
<dbReference type="CDD" id="cd18081">
    <property type="entry name" value="RlmH-like"/>
    <property type="match status" value="1"/>
</dbReference>
<dbReference type="Proteomes" id="UP000664554">
    <property type="component" value="Unassembled WGS sequence"/>
</dbReference>
<keyword evidence="5" id="KW-0963">Cytoplasm</keyword>
<comment type="subcellular location">
    <subcellularLocation>
        <location evidence="5">Cytoplasm</location>
    </subcellularLocation>
</comment>
<dbReference type="NCBIfam" id="NF000986">
    <property type="entry name" value="PRK00103.1-4"/>
    <property type="match status" value="1"/>
</dbReference>
<name>A0ABS3NS43_9GAMM</name>
<organism evidence="6 7">
    <name type="scientific">Psychrobacter coccoides</name>
    <dbReference type="NCBI Taxonomy" id="2818440"/>
    <lineage>
        <taxon>Bacteria</taxon>
        <taxon>Pseudomonadati</taxon>
        <taxon>Pseudomonadota</taxon>
        <taxon>Gammaproteobacteria</taxon>
        <taxon>Moraxellales</taxon>
        <taxon>Moraxellaceae</taxon>
        <taxon>Psychrobacter</taxon>
    </lineage>
</organism>